<gene>
    <name evidence="2" type="ORF">CHU93_07780</name>
</gene>
<evidence type="ECO:0000313" key="2">
    <source>
        <dbReference type="EMBL" id="OYQ29389.1"/>
    </source>
</evidence>
<proteinExistence type="predicted"/>
<organism evidence="2 3">
    <name type="scientific">Sandarakinorhabdus cyanobacteriorum</name>
    <dbReference type="NCBI Taxonomy" id="1981098"/>
    <lineage>
        <taxon>Bacteria</taxon>
        <taxon>Pseudomonadati</taxon>
        <taxon>Pseudomonadota</taxon>
        <taxon>Alphaproteobacteria</taxon>
        <taxon>Sphingomonadales</taxon>
        <taxon>Sphingosinicellaceae</taxon>
        <taxon>Sandarakinorhabdus</taxon>
    </lineage>
</organism>
<protein>
    <recommendedName>
        <fullName evidence="4">DUF4345 domain-containing protein</fullName>
    </recommendedName>
</protein>
<dbReference type="OrthoDB" id="5875348at2"/>
<dbReference type="Proteomes" id="UP000216991">
    <property type="component" value="Unassembled WGS sequence"/>
</dbReference>
<evidence type="ECO:0000313" key="3">
    <source>
        <dbReference type="Proteomes" id="UP000216991"/>
    </source>
</evidence>
<sequence length="124" mass="12798">MTMILRVLVAAVGLFNIAIGLLFLFNPAGAAANFFLIPDGSQGMATLRADFPGFFITGGSFALIGALQKDGRALLVPVMLLAIALTGRAVSLVADGIGPDAIPPMVAEAVMISLLLLCRSGLKR</sequence>
<keyword evidence="3" id="KW-1185">Reference proteome</keyword>
<evidence type="ECO:0008006" key="4">
    <source>
        <dbReference type="Google" id="ProtNLM"/>
    </source>
</evidence>
<feature type="transmembrane region" description="Helical" evidence="1">
    <location>
        <begin position="105"/>
        <end position="122"/>
    </location>
</feature>
<comment type="caution">
    <text evidence="2">The sequence shown here is derived from an EMBL/GenBank/DDBJ whole genome shotgun (WGS) entry which is preliminary data.</text>
</comment>
<keyword evidence="1" id="KW-0812">Transmembrane</keyword>
<name>A0A255YJN5_9SPHN</name>
<dbReference type="AlphaFoldDB" id="A0A255YJN5"/>
<evidence type="ECO:0000256" key="1">
    <source>
        <dbReference type="SAM" id="Phobius"/>
    </source>
</evidence>
<dbReference type="RefSeq" id="WP_094473530.1">
    <property type="nucleotide sequence ID" value="NZ_NOXT01000105.1"/>
</dbReference>
<feature type="transmembrane region" description="Helical" evidence="1">
    <location>
        <begin position="46"/>
        <end position="67"/>
    </location>
</feature>
<accession>A0A255YJN5</accession>
<reference evidence="2 3" key="1">
    <citation type="submission" date="2017-07" db="EMBL/GenBank/DDBJ databases">
        <title>Sandarakinorhabdus cyanobacteriorum sp. nov., a novel bacterium isolated from cyanobacterial aggregates in a eutrophic lake.</title>
        <authorList>
            <person name="Cai H."/>
        </authorList>
    </citation>
    <scope>NUCLEOTIDE SEQUENCE [LARGE SCALE GENOMIC DNA]</scope>
    <source>
        <strain evidence="2 3">TH057</strain>
    </source>
</reference>
<keyword evidence="1" id="KW-0472">Membrane</keyword>
<feature type="transmembrane region" description="Helical" evidence="1">
    <location>
        <begin position="74"/>
        <end position="93"/>
    </location>
</feature>
<dbReference type="EMBL" id="NOXT01000105">
    <property type="protein sequence ID" value="OYQ29389.1"/>
    <property type="molecule type" value="Genomic_DNA"/>
</dbReference>
<keyword evidence="1" id="KW-1133">Transmembrane helix</keyword>